<dbReference type="Proteomes" id="UP000002028">
    <property type="component" value="Chromosome"/>
</dbReference>
<dbReference type="EMBL" id="CP001769">
    <property type="protein sequence ID" value="ADB41567.1"/>
    <property type="molecule type" value="Genomic_DNA"/>
</dbReference>
<proteinExistence type="predicted"/>
<reference evidence="1 2" key="1">
    <citation type="journal article" date="2010" name="Stand. Genomic Sci.">
        <title>Complete genome sequence of Spirosoma linguale type strain (1).</title>
        <authorList>
            <person name="Lail K."/>
            <person name="Sikorski J."/>
            <person name="Saunders E."/>
            <person name="Lapidus A."/>
            <person name="Glavina Del Rio T."/>
            <person name="Copeland A."/>
            <person name="Tice H."/>
            <person name="Cheng J.-F."/>
            <person name="Lucas S."/>
            <person name="Nolan M."/>
            <person name="Bruce D."/>
            <person name="Goodwin L."/>
            <person name="Pitluck S."/>
            <person name="Ivanova N."/>
            <person name="Mavromatis K."/>
            <person name="Ovchinnikova G."/>
            <person name="Pati A."/>
            <person name="Chen A."/>
            <person name="Palaniappan K."/>
            <person name="Land M."/>
            <person name="Hauser L."/>
            <person name="Chang Y.-J."/>
            <person name="Jeffries C.D."/>
            <person name="Chain P."/>
            <person name="Brettin T."/>
            <person name="Detter J.C."/>
            <person name="Schuetze A."/>
            <person name="Rohde M."/>
            <person name="Tindall B.J."/>
            <person name="Goeker M."/>
            <person name="Bristow J."/>
            <person name="Eisen J.A."/>
            <person name="Markowitz V."/>
            <person name="Hugenholtz P."/>
            <person name="Kyrpides N.C."/>
            <person name="Klenk H.-P."/>
            <person name="Chen F."/>
        </authorList>
    </citation>
    <scope>NUCLEOTIDE SEQUENCE [LARGE SCALE GENOMIC DNA]</scope>
    <source>
        <strain evidence="2">ATCC 33905 / DSM 74 / LMG 10896 / Claus 1</strain>
    </source>
</reference>
<name>D2QRY5_SPILD</name>
<dbReference type="STRING" id="504472.Slin_5602"/>
<dbReference type="Gene3D" id="3.90.1570.20">
    <property type="match status" value="1"/>
</dbReference>
<sequence>MAMYEQRYNSPFLVHDDGPNAPLEHQFAISKLTFELGLLYYQKRTIPFIPLPETPLNEGPGHAVPDVILYDAVAEDTKVIIEVCQNNGQKNDLKKVIRLIEDTEYGILEGFVYNYKSREWFRYRKGDGGAATASSVSEVMGIDMGGFV</sequence>
<evidence type="ECO:0000313" key="2">
    <source>
        <dbReference type="Proteomes" id="UP000002028"/>
    </source>
</evidence>
<dbReference type="AlphaFoldDB" id="D2QRY5"/>
<protein>
    <submittedName>
        <fullName evidence="1">Uncharacterized protein</fullName>
    </submittedName>
</protein>
<keyword evidence="2" id="KW-1185">Reference proteome</keyword>
<evidence type="ECO:0000313" key="1">
    <source>
        <dbReference type="EMBL" id="ADB41567.1"/>
    </source>
</evidence>
<dbReference type="eggNOG" id="COG4636">
    <property type="taxonomic scope" value="Bacteria"/>
</dbReference>
<dbReference type="KEGG" id="sli:Slin_5602"/>
<gene>
    <name evidence="1" type="ordered locus">Slin_5602</name>
</gene>
<accession>D2QRY5</accession>
<dbReference type="HOGENOM" id="CLU_1795273_0_0_10"/>
<organism evidence="1 2">
    <name type="scientific">Spirosoma linguale (strain ATCC 33905 / DSM 74 / LMG 10896 / Claus 1)</name>
    <dbReference type="NCBI Taxonomy" id="504472"/>
    <lineage>
        <taxon>Bacteria</taxon>
        <taxon>Pseudomonadati</taxon>
        <taxon>Bacteroidota</taxon>
        <taxon>Cytophagia</taxon>
        <taxon>Cytophagales</taxon>
        <taxon>Cytophagaceae</taxon>
        <taxon>Spirosoma</taxon>
    </lineage>
</organism>